<reference evidence="1 2" key="1">
    <citation type="journal article" date="2019" name="Genome Biol. Evol.">
        <title>Insights into the evolution of the New World diploid cottons (Gossypium, subgenus Houzingenia) based on genome sequencing.</title>
        <authorList>
            <person name="Grover C.E."/>
            <person name="Arick M.A. 2nd"/>
            <person name="Thrash A."/>
            <person name="Conover J.L."/>
            <person name="Sanders W.S."/>
            <person name="Peterson D.G."/>
            <person name="Frelichowski J.E."/>
            <person name="Scheffler J.A."/>
            <person name="Scheffler B.E."/>
            <person name="Wendel J.F."/>
        </authorList>
    </citation>
    <scope>NUCLEOTIDE SEQUENCE [LARGE SCALE GENOMIC DNA]</scope>
    <source>
        <strain evidence="1">57</strain>
        <tissue evidence="1">Leaf</tissue>
    </source>
</reference>
<gene>
    <name evidence="1" type="ORF">Goklo_022900</name>
</gene>
<accession>A0A7J8TP33</accession>
<proteinExistence type="predicted"/>
<evidence type="ECO:0000313" key="1">
    <source>
        <dbReference type="EMBL" id="MBA0639903.1"/>
    </source>
</evidence>
<dbReference type="Proteomes" id="UP000593573">
    <property type="component" value="Unassembled WGS sequence"/>
</dbReference>
<sequence>MMFTFQVKWDVTLMKTIKKRKTPEAGTSHFKIGMKKSSKKIGEAVRLSSQIENNYAVQLTI</sequence>
<dbReference type="AlphaFoldDB" id="A0A7J8TP33"/>
<protein>
    <submittedName>
        <fullName evidence="1">Uncharacterized protein</fullName>
    </submittedName>
</protein>
<name>A0A7J8TP33_9ROSI</name>
<comment type="caution">
    <text evidence="1">The sequence shown here is derived from an EMBL/GenBank/DDBJ whole genome shotgun (WGS) entry which is preliminary data.</text>
</comment>
<evidence type="ECO:0000313" key="2">
    <source>
        <dbReference type="Proteomes" id="UP000593573"/>
    </source>
</evidence>
<organism evidence="1 2">
    <name type="scientific">Gossypium klotzschianum</name>
    <dbReference type="NCBI Taxonomy" id="34286"/>
    <lineage>
        <taxon>Eukaryota</taxon>
        <taxon>Viridiplantae</taxon>
        <taxon>Streptophyta</taxon>
        <taxon>Embryophyta</taxon>
        <taxon>Tracheophyta</taxon>
        <taxon>Spermatophyta</taxon>
        <taxon>Magnoliopsida</taxon>
        <taxon>eudicotyledons</taxon>
        <taxon>Gunneridae</taxon>
        <taxon>Pentapetalae</taxon>
        <taxon>rosids</taxon>
        <taxon>malvids</taxon>
        <taxon>Malvales</taxon>
        <taxon>Malvaceae</taxon>
        <taxon>Malvoideae</taxon>
        <taxon>Gossypium</taxon>
    </lineage>
</organism>
<dbReference type="EMBL" id="JABFAB010000001">
    <property type="protein sequence ID" value="MBA0639903.1"/>
    <property type="molecule type" value="Genomic_DNA"/>
</dbReference>
<keyword evidence="2" id="KW-1185">Reference proteome</keyword>
<dbReference type="OrthoDB" id="995739at2759"/>